<dbReference type="EMBL" id="JAYMGO010000010">
    <property type="protein sequence ID" value="KAL1266569.1"/>
    <property type="molecule type" value="Genomic_DNA"/>
</dbReference>
<evidence type="ECO:0000313" key="3">
    <source>
        <dbReference type="Proteomes" id="UP001558613"/>
    </source>
</evidence>
<reference evidence="2 3" key="1">
    <citation type="submission" date="2023-09" db="EMBL/GenBank/DDBJ databases">
        <authorList>
            <person name="Wang M."/>
        </authorList>
    </citation>
    <scope>NUCLEOTIDE SEQUENCE [LARGE SCALE GENOMIC DNA]</scope>
    <source>
        <strain evidence="2">GT-2023</strain>
        <tissue evidence="2">Liver</tissue>
    </source>
</reference>
<name>A0ABR3MPM3_9TELE</name>
<protein>
    <submittedName>
        <fullName evidence="2">Uncharacterized protein</fullName>
    </submittedName>
</protein>
<feature type="non-terminal residue" evidence="2">
    <location>
        <position position="1"/>
    </location>
</feature>
<dbReference type="Proteomes" id="UP001558613">
    <property type="component" value="Unassembled WGS sequence"/>
</dbReference>
<evidence type="ECO:0000256" key="1">
    <source>
        <dbReference type="SAM" id="MobiDB-lite"/>
    </source>
</evidence>
<keyword evidence="3" id="KW-1185">Reference proteome</keyword>
<proteinExistence type="predicted"/>
<sequence>DRSFSRDVGEKIANPLKCQLVRESLPTESERPHRRALSLTYILSNKPPERHS</sequence>
<gene>
    <name evidence="2" type="ORF">QQF64_002244</name>
</gene>
<accession>A0ABR3MPM3</accession>
<organism evidence="2 3">
    <name type="scientific">Cirrhinus molitorella</name>
    <name type="common">mud carp</name>
    <dbReference type="NCBI Taxonomy" id="172907"/>
    <lineage>
        <taxon>Eukaryota</taxon>
        <taxon>Metazoa</taxon>
        <taxon>Chordata</taxon>
        <taxon>Craniata</taxon>
        <taxon>Vertebrata</taxon>
        <taxon>Euteleostomi</taxon>
        <taxon>Actinopterygii</taxon>
        <taxon>Neopterygii</taxon>
        <taxon>Teleostei</taxon>
        <taxon>Ostariophysi</taxon>
        <taxon>Cypriniformes</taxon>
        <taxon>Cyprinidae</taxon>
        <taxon>Labeoninae</taxon>
        <taxon>Labeonini</taxon>
        <taxon>Cirrhinus</taxon>
    </lineage>
</organism>
<comment type="caution">
    <text evidence="2">The sequence shown here is derived from an EMBL/GenBank/DDBJ whole genome shotgun (WGS) entry which is preliminary data.</text>
</comment>
<evidence type="ECO:0000313" key="2">
    <source>
        <dbReference type="EMBL" id="KAL1266569.1"/>
    </source>
</evidence>
<feature type="region of interest" description="Disordered" evidence="1">
    <location>
        <begin position="25"/>
        <end position="52"/>
    </location>
</feature>